<dbReference type="PANTHER" id="PTHR28592:SF1">
    <property type="entry name" value="ARMADILLO REPEAT-CONTAINING PROTEIN 1"/>
    <property type="match status" value="1"/>
</dbReference>
<proteinExistence type="predicted"/>
<dbReference type="EMBL" id="KB932203">
    <property type="protein sequence ID" value="KCV71551.1"/>
    <property type="molecule type" value="Genomic_DNA"/>
</dbReference>
<evidence type="ECO:0000313" key="3">
    <source>
        <dbReference type="Proteomes" id="UP000030693"/>
    </source>
</evidence>
<dbReference type="PANTHER" id="PTHR28592">
    <property type="entry name" value="ARMADILLO REPEAT-CONTAINING PROTEIN 1"/>
    <property type="match status" value="1"/>
</dbReference>
<keyword evidence="3" id="KW-1185">Reference proteome</keyword>
<dbReference type="RefSeq" id="XP_009494674.1">
    <property type="nucleotide sequence ID" value="XM_009496399.1"/>
</dbReference>
<feature type="region of interest" description="Disordered" evidence="1">
    <location>
        <begin position="49"/>
        <end position="98"/>
    </location>
</feature>
<name>A0A058ZC79_FONAL</name>
<sequence>MMLTLCPPVVDLSLDTLQLLSDSPEVQPTMLKEPGLLAALDRVIAVGSTDEQRSRATLIKNNLRSTASRPGAGTPSGPGKQAGPGMSASSPALNASTSSSSAAASSASSSFSTTAASSGEEALPHGAPGTSSSRTSYFTNYTGAGESGHVFSTGIGGASRGAGIRPGGMSGIINKTSLMDRGAGGGFGGAGFNGMESGHSTFGGAGLNRPGGGIPGAGPSVFSASFKAARSYTLHMESLVDPAMRGLVEKALVSVRGIISFTVDPRTCRITVRARSDFPLEALFACILTIEVDNPSLLNVQQVVRAADGTETLVEPDCPKDDEGPYVPGYFDDDDYDNETKAKSAVSHQNVSQGGAGGDGLLSSIGSFITNFWG</sequence>
<dbReference type="STRING" id="691883.A0A058ZC79"/>
<dbReference type="Proteomes" id="UP000030693">
    <property type="component" value="Unassembled WGS sequence"/>
</dbReference>
<gene>
    <name evidence="2" type="ORF">H696_02491</name>
</gene>
<accession>A0A058ZC79</accession>
<evidence type="ECO:0000256" key="1">
    <source>
        <dbReference type="SAM" id="MobiDB-lite"/>
    </source>
</evidence>
<dbReference type="AlphaFoldDB" id="A0A058ZC79"/>
<reference evidence="2" key="1">
    <citation type="submission" date="2013-04" db="EMBL/GenBank/DDBJ databases">
        <title>The Genome Sequence of Fonticula alba ATCC 38817.</title>
        <authorList>
            <consortium name="The Broad Institute Genomics Platform"/>
            <person name="Russ C."/>
            <person name="Cuomo C."/>
            <person name="Burger G."/>
            <person name="Gray M.W."/>
            <person name="Holland P.W.H."/>
            <person name="King N."/>
            <person name="Lang F.B.F."/>
            <person name="Roger A.J."/>
            <person name="Ruiz-Trillo I."/>
            <person name="Brown M."/>
            <person name="Walker B."/>
            <person name="Young S."/>
            <person name="Zeng Q."/>
            <person name="Gargeya S."/>
            <person name="Fitzgerald M."/>
            <person name="Haas B."/>
            <person name="Abouelleil A."/>
            <person name="Allen A.W."/>
            <person name="Alvarado L."/>
            <person name="Arachchi H.M."/>
            <person name="Berlin A.M."/>
            <person name="Chapman S.B."/>
            <person name="Gainer-Dewar J."/>
            <person name="Goldberg J."/>
            <person name="Griggs A."/>
            <person name="Gujja S."/>
            <person name="Hansen M."/>
            <person name="Howarth C."/>
            <person name="Imamovic A."/>
            <person name="Ireland A."/>
            <person name="Larimer J."/>
            <person name="McCowan C."/>
            <person name="Murphy C."/>
            <person name="Pearson M."/>
            <person name="Poon T.W."/>
            <person name="Priest M."/>
            <person name="Roberts A."/>
            <person name="Saif S."/>
            <person name="Shea T."/>
            <person name="Sisk P."/>
            <person name="Sykes S."/>
            <person name="Wortman J."/>
            <person name="Nusbaum C."/>
            <person name="Birren B."/>
        </authorList>
    </citation>
    <scope>NUCLEOTIDE SEQUENCE [LARGE SCALE GENOMIC DNA]</scope>
    <source>
        <strain evidence="2">ATCC 38817</strain>
    </source>
</reference>
<protein>
    <submittedName>
        <fullName evidence="2">Uncharacterized protein</fullName>
    </submittedName>
</protein>
<evidence type="ECO:0000313" key="2">
    <source>
        <dbReference type="EMBL" id="KCV71551.1"/>
    </source>
</evidence>
<feature type="compositionally biased region" description="Low complexity" evidence="1">
    <location>
        <begin position="87"/>
        <end position="98"/>
    </location>
</feature>
<feature type="compositionally biased region" description="Polar residues" evidence="1">
    <location>
        <begin position="59"/>
        <end position="68"/>
    </location>
</feature>
<dbReference type="OrthoDB" id="17335at2759"/>
<organism evidence="2">
    <name type="scientific">Fonticula alba</name>
    <name type="common">Slime mold</name>
    <dbReference type="NCBI Taxonomy" id="691883"/>
    <lineage>
        <taxon>Eukaryota</taxon>
        <taxon>Rotosphaerida</taxon>
        <taxon>Fonticulaceae</taxon>
        <taxon>Fonticula</taxon>
    </lineage>
</organism>
<dbReference type="GeneID" id="20527216"/>